<dbReference type="RefSeq" id="WP_146507999.1">
    <property type="nucleotide sequence ID" value="NZ_SIHI01000001.1"/>
</dbReference>
<reference evidence="2 3" key="1">
    <citation type="submission" date="2019-02" db="EMBL/GenBank/DDBJ databases">
        <title>Deep-cultivation of Planctomycetes and their phenomic and genomic characterization uncovers novel biology.</title>
        <authorList>
            <person name="Wiegand S."/>
            <person name="Jogler M."/>
            <person name="Boedeker C."/>
            <person name="Pinto D."/>
            <person name="Vollmers J."/>
            <person name="Rivas-Marin E."/>
            <person name="Kohn T."/>
            <person name="Peeters S.H."/>
            <person name="Heuer A."/>
            <person name="Rast P."/>
            <person name="Oberbeckmann S."/>
            <person name="Bunk B."/>
            <person name="Jeske O."/>
            <person name="Meyerdierks A."/>
            <person name="Storesund J.E."/>
            <person name="Kallscheuer N."/>
            <person name="Luecker S."/>
            <person name="Lage O.M."/>
            <person name="Pohl T."/>
            <person name="Merkel B.J."/>
            <person name="Hornburger P."/>
            <person name="Mueller R.-W."/>
            <person name="Bruemmer F."/>
            <person name="Labrenz M."/>
            <person name="Spormann A.M."/>
            <person name="Op Den Camp H."/>
            <person name="Overmann J."/>
            <person name="Amann R."/>
            <person name="Jetten M.S.M."/>
            <person name="Mascher T."/>
            <person name="Medema M.H."/>
            <person name="Devos D.P."/>
            <person name="Kaster A.-K."/>
            <person name="Ovreas L."/>
            <person name="Rohde M."/>
            <person name="Galperin M.Y."/>
            <person name="Jogler C."/>
        </authorList>
    </citation>
    <scope>NUCLEOTIDE SEQUENCE [LARGE SCALE GENOMIC DNA]</scope>
    <source>
        <strain evidence="2 3">KOR42</strain>
    </source>
</reference>
<proteinExistence type="predicted"/>
<dbReference type="OrthoDB" id="284677at2"/>
<comment type="caution">
    <text evidence="2">The sequence shown here is derived from an EMBL/GenBank/DDBJ whole genome shotgun (WGS) entry which is preliminary data.</text>
</comment>
<evidence type="ECO:0000313" key="3">
    <source>
        <dbReference type="Proteomes" id="UP000317243"/>
    </source>
</evidence>
<evidence type="ECO:0000313" key="2">
    <source>
        <dbReference type="EMBL" id="TWT57939.1"/>
    </source>
</evidence>
<feature type="compositionally biased region" description="Polar residues" evidence="1">
    <location>
        <begin position="61"/>
        <end position="72"/>
    </location>
</feature>
<sequence>MSTPPRRPGQRQRSSSRVVVFLIIIGIGWYLQRSEEAEQENAPPSIPVVEAPSLDPDEEPIQQSATDENTARTPEIKISVPNTEPDEQAPFLVEVSENIFESPAGLVYRSGSVDGHRVDHVLSHAEDIPSKPIHGVFRGDREEIFKLIDDAWKIAQTRGPPQVETEQNRDRTVLTVDMKRPIGYVGGQSGKRQGHPECRKIRLVVEDQNVITAYPMR</sequence>
<keyword evidence="3" id="KW-1185">Reference proteome</keyword>
<organism evidence="2 3">
    <name type="scientific">Thalassoglobus neptunius</name>
    <dbReference type="NCBI Taxonomy" id="1938619"/>
    <lineage>
        <taxon>Bacteria</taxon>
        <taxon>Pseudomonadati</taxon>
        <taxon>Planctomycetota</taxon>
        <taxon>Planctomycetia</taxon>
        <taxon>Planctomycetales</taxon>
        <taxon>Planctomycetaceae</taxon>
        <taxon>Thalassoglobus</taxon>
    </lineage>
</organism>
<protein>
    <submittedName>
        <fullName evidence="2">Uncharacterized protein</fullName>
    </submittedName>
</protein>
<evidence type="ECO:0000256" key="1">
    <source>
        <dbReference type="SAM" id="MobiDB-lite"/>
    </source>
</evidence>
<dbReference type="Proteomes" id="UP000317243">
    <property type="component" value="Unassembled WGS sequence"/>
</dbReference>
<dbReference type="AlphaFoldDB" id="A0A5C5X5N0"/>
<dbReference type="EMBL" id="SIHI01000001">
    <property type="protein sequence ID" value="TWT57939.1"/>
    <property type="molecule type" value="Genomic_DNA"/>
</dbReference>
<feature type="region of interest" description="Disordered" evidence="1">
    <location>
        <begin position="34"/>
        <end position="83"/>
    </location>
</feature>
<accession>A0A5C5X5N0</accession>
<gene>
    <name evidence="2" type="ORF">KOR42_13070</name>
</gene>
<name>A0A5C5X5N0_9PLAN</name>